<comment type="subcellular location">
    <subcellularLocation>
        <location evidence="2">Endoplasmic reticulum</location>
    </subcellularLocation>
    <subcellularLocation>
        <location evidence="3">Membrane</location>
    </subcellularLocation>
    <subcellularLocation>
        <location evidence="1">Mitochondrion</location>
    </subcellularLocation>
</comment>
<dbReference type="PROSITE" id="PS00136">
    <property type="entry name" value="SUBTILASE_ASP"/>
    <property type="match status" value="1"/>
</dbReference>
<dbReference type="PANTHER" id="PTHR48182">
    <property type="entry name" value="PROTEIN SERAC1"/>
    <property type="match status" value="1"/>
</dbReference>
<evidence type="ECO:0000256" key="1">
    <source>
        <dbReference type="ARBA" id="ARBA00004173"/>
    </source>
</evidence>
<dbReference type="PANTHER" id="PTHR48182:SF2">
    <property type="entry name" value="PROTEIN SERAC1"/>
    <property type="match status" value="1"/>
</dbReference>
<protein>
    <submittedName>
        <fullName evidence="11">Subtilisin-like protein</fullName>
    </submittedName>
</protein>
<dbReference type="CDD" id="cd07491">
    <property type="entry name" value="Peptidases_S8_7"/>
    <property type="match status" value="1"/>
</dbReference>
<dbReference type="InterPro" id="IPR023827">
    <property type="entry name" value="Peptidase_S8_Asp-AS"/>
</dbReference>
<organism evidence="11 12">
    <name type="scientific">Byssothecium circinans</name>
    <dbReference type="NCBI Taxonomy" id="147558"/>
    <lineage>
        <taxon>Eukaryota</taxon>
        <taxon>Fungi</taxon>
        <taxon>Dikarya</taxon>
        <taxon>Ascomycota</taxon>
        <taxon>Pezizomycotina</taxon>
        <taxon>Dothideomycetes</taxon>
        <taxon>Pleosporomycetidae</taxon>
        <taxon>Pleosporales</taxon>
        <taxon>Massarineae</taxon>
        <taxon>Massarinaceae</taxon>
        <taxon>Byssothecium</taxon>
    </lineage>
</organism>
<evidence type="ECO:0000256" key="5">
    <source>
        <dbReference type="ARBA" id="ARBA00022801"/>
    </source>
</evidence>
<dbReference type="EMBL" id="ML976988">
    <property type="protein sequence ID" value="KAF1957730.1"/>
    <property type="molecule type" value="Genomic_DNA"/>
</dbReference>
<evidence type="ECO:0000256" key="2">
    <source>
        <dbReference type="ARBA" id="ARBA00004240"/>
    </source>
</evidence>
<sequence length="774" mass="87703">MATLADSDLSPALSAKRSWDVVRRHFSRRVFCSSRDGRETGLRRLRNHTNGECRADVIVVHGLNGTRWTRPRFPLKDEDHKLWFIEKMAMKHPSTRISAFNYHIAENHTSIFVHPGIRDQAVRLLDALCELDRPKNADIILIGHDIGGVIIKEALIQAAFGRTMYRNIYSSVAALVRITLLRPTSECAERTPDSAVEFLYGTNLEEKNIRFKFPATKLKKGERVNFRTFKENYAGFKFDEVLLYVDFDIPELVPIPPRDPPREGEFDGKGRRDVQKFFEWLSGKKVSNIIKVTVRDKDGVPHSDESIEESLCRFSIEILDWQKIDLCPQVIRTAALNSTSRWKRDLKQFHQRLSQQFKEKERALSFDSHQGTKIIISEKELPSQPSAAHGELANAIDVDRWLQVMDGFAAGISKLMFPPQFAQNFSENSSLPNELKKDVTVALIDDGVDLLNPTIARNVTSGNSFSSGYPGRDIEDDSQPFHGSETGHGTKMAYLISRICPRVKIYVCKLEVIPQQGNMLSYFTAKSAADAVEHAVKRKFDIISMSWTIEQMRDATKETSKSFERLRTALKEAHEENILIFCSAPDIGKQSTDVLSNYWPFGCGIKEIFKIGAADHNGNINVRTGSLTNVDFILPGVNVKTKEGDMVSIDDAQPLTGSSVATALAAGLAALIVQCVRMGALYDHCYLNKHFPNAADNKALQNIKKYQWMEKAFRKFGYEYPEDKRLDVEKLFKTPSEDLKKKDLSEEEKWCQISLVALNESFLPQAQFLHVYLS</sequence>
<dbReference type="Gene3D" id="3.40.50.200">
    <property type="entry name" value="Peptidase S8/S53 domain"/>
    <property type="match status" value="1"/>
</dbReference>
<evidence type="ECO:0000256" key="3">
    <source>
        <dbReference type="ARBA" id="ARBA00004370"/>
    </source>
</evidence>
<evidence type="ECO:0000256" key="4">
    <source>
        <dbReference type="ARBA" id="ARBA00022670"/>
    </source>
</evidence>
<evidence type="ECO:0000256" key="9">
    <source>
        <dbReference type="ARBA" id="ARBA00023136"/>
    </source>
</evidence>
<dbReference type="InterPro" id="IPR029058">
    <property type="entry name" value="AB_hydrolase_fold"/>
</dbReference>
<dbReference type="Proteomes" id="UP000800035">
    <property type="component" value="Unassembled WGS sequence"/>
</dbReference>
<keyword evidence="7" id="KW-0720">Serine protease</keyword>
<dbReference type="SUPFAM" id="SSF53474">
    <property type="entry name" value="alpha/beta-Hydrolases"/>
    <property type="match status" value="1"/>
</dbReference>
<dbReference type="OrthoDB" id="206201at2759"/>
<dbReference type="GO" id="GO:0016020">
    <property type="term" value="C:membrane"/>
    <property type="evidence" value="ECO:0007669"/>
    <property type="project" value="UniProtKB-SubCell"/>
</dbReference>
<dbReference type="InterPro" id="IPR015500">
    <property type="entry name" value="Peptidase_S8_subtilisin-rel"/>
</dbReference>
<dbReference type="InterPro" id="IPR000209">
    <property type="entry name" value="Peptidase_S8/S53_dom"/>
</dbReference>
<keyword evidence="12" id="KW-1185">Reference proteome</keyword>
<evidence type="ECO:0000256" key="8">
    <source>
        <dbReference type="ARBA" id="ARBA00023128"/>
    </source>
</evidence>
<dbReference type="GO" id="GO:0004252">
    <property type="term" value="F:serine-type endopeptidase activity"/>
    <property type="evidence" value="ECO:0007669"/>
    <property type="project" value="InterPro"/>
</dbReference>
<dbReference type="AlphaFoldDB" id="A0A6A5U0A5"/>
<evidence type="ECO:0000313" key="11">
    <source>
        <dbReference type="EMBL" id="KAF1957730.1"/>
    </source>
</evidence>
<dbReference type="Pfam" id="PF00082">
    <property type="entry name" value="Peptidase_S8"/>
    <property type="match status" value="1"/>
</dbReference>
<dbReference type="SUPFAM" id="SSF52743">
    <property type="entry name" value="Subtilisin-like"/>
    <property type="match status" value="1"/>
</dbReference>
<dbReference type="GO" id="GO:0005783">
    <property type="term" value="C:endoplasmic reticulum"/>
    <property type="evidence" value="ECO:0007669"/>
    <property type="project" value="UniProtKB-SubCell"/>
</dbReference>
<evidence type="ECO:0000259" key="10">
    <source>
        <dbReference type="Pfam" id="PF00082"/>
    </source>
</evidence>
<dbReference type="InterPro" id="IPR036852">
    <property type="entry name" value="Peptidase_S8/S53_dom_sf"/>
</dbReference>
<evidence type="ECO:0000313" key="12">
    <source>
        <dbReference type="Proteomes" id="UP000800035"/>
    </source>
</evidence>
<keyword evidence="4" id="KW-0645">Protease</keyword>
<keyword evidence="6" id="KW-0256">Endoplasmic reticulum</keyword>
<dbReference type="InterPro" id="IPR052374">
    <property type="entry name" value="SERAC1"/>
</dbReference>
<gene>
    <name evidence="11" type="ORF">CC80DRAFT_503301</name>
</gene>
<evidence type="ECO:0000256" key="7">
    <source>
        <dbReference type="ARBA" id="ARBA00022825"/>
    </source>
</evidence>
<dbReference type="GO" id="GO:0006508">
    <property type="term" value="P:proteolysis"/>
    <property type="evidence" value="ECO:0007669"/>
    <property type="project" value="UniProtKB-KW"/>
</dbReference>
<feature type="domain" description="Peptidase S8/S53" evidence="10">
    <location>
        <begin position="437"/>
        <end position="674"/>
    </location>
</feature>
<reference evidence="11" key="1">
    <citation type="journal article" date="2020" name="Stud. Mycol.">
        <title>101 Dothideomycetes genomes: a test case for predicting lifestyles and emergence of pathogens.</title>
        <authorList>
            <person name="Haridas S."/>
            <person name="Albert R."/>
            <person name="Binder M."/>
            <person name="Bloem J."/>
            <person name="Labutti K."/>
            <person name="Salamov A."/>
            <person name="Andreopoulos B."/>
            <person name="Baker S."/>
            <person name="Barry K."/>
            <person name="Bills G."/>
            <person name="Bluhm B."/>
            <person name="Cannon C."/>
            <person name="Castanera R."/>
            <person name="Culley D."/>
            <person name="Daum C."/>
            <person name="Ezra D."/>
            <person name="Gonzalez J."/>
            <person name="Henrissat B."/>
            <person name="Kuo A."/>
            <person name="Liang C."/>
            <person name="Lipzen A."/>
            <person name="Lutzoni F."/>
            <person name="Magnuson J."/>
            <person name="Mondo S."/>
            <person name="Nolan M."/>
            <person name="Ohm R."/>
            <person name="Pangilinan J."/>
            <person name="Park H.-J."/>
            <person name="Ramirez L."/>
            <person name="Alfaro M."/>
            <person name="Sun H."/>
            <person name="Tritt A."/>
            <person name="Yoshinaga Y."/>
            <person name="Zwiers L.-H."/>
            <person name="Turgeon B."/>
            <person name="Goodwin S."/>
            <person name="Spatafora J."/>
            <person name="Crous P."/>
            <person name="Grigoriev I."/>
        </authorList>
    </citation>
    <scope>NUCLEOTIDE SEQUENCE</scope>
    <source>
        <strain evidence="11">CBS 675.92</strain>
    </source>
</reference>
<dbReference type="PRINTS" id="PR00723">
    <property type="entry name" value="SUBTILISIN"/>
</dbReference>
<proteinExistence type="predicted"/>
<accession>A0A6A5U0A5</accession>
<keyword evidence="8" id="KW-0496">Mitochondrion</keyword>
<evidence type="ECO:0000256" key="6">
    <source>
        <dbReference type="ARBA" id="ARBA00022824"/>
    </source>
</evidence>
<keyword evidence="5" id="KW-0378">Hydrolase</keyword>
<name>A0A6A5U0A5_9PLEO</name>
<keyword evidence="9" id="KW-0472">Membrane</keyword>
<dbReference type="GO" id="GO:0005739">
    <property type="term" value="C:mitochondrion"/>
    <property type="evidence" value="ECO:0007669"/>
    <property type="project" value="UniProtKB-SubCell"/>
</dbReference>